<evidence type="ECO:0000313" key="5">
    <source>
        <dbReference type="EMBL" id="GGI51050.1"/>
    </source>
</evidence>
<dbReference type="Pfam" id="PF01638">
    <property type="entry name" value="HxlR"/>
    <property type="match status" value="1"/>
</dbReference>
<dbReference type="SUPFAM" id="SSF46785">
    <property type="entry name" value="Winged helix' DNA-binding domain"/>
    <property type="match status" value="1"/>
</dbReference>
<evidence type="ECO:0000256" key="2">
    <source>
        <dbReference type="ARBA" id="ARBA00023125"/>
    </source>
</evidence>
<dbReference type="PANTHER" id="PTHR33204">
    <property type="entry name" value="TRANSCRIPTIONAL REGULATOR, MARR FAMILY"/>
    <property type="match status" value="1"/>
</dbReference>
<name>A0A917N1L5_9SPHI</name>
<proteinExistence type="predicted"/>
<organism evidence="5 6">
    <name type="scientific">Mucilaginibacter galii</name>
    <dbReference type="NCBI Taxonomy" id="2005073"/>
    <lineage>
        <taxon>Bacteria</taxon>
        <taxon>Pseudomonadati</taxon>
        <taxon>Bacteroidota</taxon>
        <taxon>Sphingobacteriia</taxon>
        <taxon>Sphingobacteriales</taxon>
        <taxon>Sphingobacteriaceae</taxon>
        <taxon>Mucilaginibacter</taxon>
    </lineage>
</organism>
<keyword evidence="1" id="KW-0805">Transcription regulation</keyword>
<accession>A0A917N1L5</accession>
<reference evidence="5" key="1">
    <citation type="journal article" date="2014" name="Int. J. Syst. Evol. Microbiol.">
        <title>Complete genome sequence of Corynebacterium casei LMG S-19264T (=DSM 44701T), isolated from a smear-ripened cheese.</title>
        <authorList>
            <consortium name="US DOE Joint Genome Institute (JGI-PGF)"/>
            <person name="Walter F."/>
            <person name="Albersmeier A."/>
            <person name="Kalinowski J."/>
            <person name="Ruckert C."/>
        </authorList>
    </citation>
    <scope>NUCLEOTIDE SEQUENCE</scope>
    <source>
        <strain evidence="5">CCM 8711</strain>
    </source>
</reference>
<protein>
    <recommendedName>
        <fullName evidence="4">HTH hxlR-type domain-containing protein</fullName>
    </recommendedName>
</protein>
<dbReference type="InterPro" id="IPR036390">
    <property type="entry name" value="WH_DNA-bd_sf"/>
</dbReference>
<feature type="domain" description="HTH hxlR-type" evidence="4">
    <location>
        <begin position="10"/>
        <end position="109"/>
    </location>
</feature>
<evidence type="ECO:0000313" key="6">
    <source>
        <dbReference type="Proteomes" id="UP000662074"/>
    </source>
</evidence>
<dbReference type="Proteomes" id="UP000662074">
    <property type="component" value="Unassembled WGS sequence"/>
</dbReference>
<dbReference type="InterPro" id="IPR036388">
    <property type="entry name" value="WH-like_DNA-bd_sf"/>
</dbReference>
<dbReference type="RefSeq" id="WP_188416772.1">
    <property type="nucleotide sequence ID" value="NZ_BMDO01000006.1"/>
</dbReference>
<keyword evidence="6" id="KW-1185">Reference proteome</keyword>
<dbReference type="GO" id="GO:0003677">
    <property type="term" value="F:DNA binding"/>
    <property type="evidence" value="ECO:0007669"/>
    <property type="project" value="UniProtKB-KW"/>
</dbReference>
<keyword evidence="2" id="KW-0238">DNA-binding</keyword>
<evidence type="ECO:0000256" key="3">
    <source>
        <dbReference type="ARBA" id="ARBA00023163"/>
    </source>
</evidence>
<dbReference type="InterPro" id="IPR002577">
    <property type="entry name" value="HTH_HxlR"/>
</dbReference>
<reference evidence="5" key="2">
    <citation type="submission" date="2020-09" db="EMBL/GenBank/DDBJ databases">
        <authorList>
            <person name="Sun Q."/>
            <person name="Sedlacek I."/>
        </authorList>
    </citation>
    <scope>NUCLEOTIDE SEQUENCE</scope>
    <source>
        <strain evidence="5">CCM 8711</strain>
    </source>
</reference>
<dbReference type="EMBL" id="BMDO01000006">
    <property type="protein sequence ID" value="GGI51050.1"/>
    <property type="molecule type" value="Genomic_DNA"/>
</dbReference>
<gene>
    <name evidence="5" type="ORF">GCM10011425_22620</name>
</gene>
<evidence type="ECO:0000256" key="1">
    <source>
        <dbReference type="ARBA" id="ARBA00023015"/>
    </source>
</evidence>
<evidence type="ECO:0000259" key="4">
    <source>
        <dbReference type="PROSITE" id="PS51118"/>
    </source>
</evidence>
<comment type="caution">
    <text evidence="5">The sequence shown here is derived from an EMBL/GenBank/DDBJ whole genome shotgun (WGS) entry which is preliminary data.</text>
</comment>
<keyword evidence="3" id="KW-0804">Transcription</keyword>
<dbReference type="AlphaFoldDB" id="A0A917N1L5"/>
<dbReference type="Gene3D" id="1.10.10.10">
    <property type="entry name" value="Winged helix-like DNA-binding domain superfamily/Winged helix DNA-binding domain"/>
    <property type="match status" value="1"/>
</dbReference>
<dbReference type="PROSITE" id="PS51118">
    <property type="entry name" value="HTH_HXLR"/>
    <property type="match status" value="1"/>
</dbReference>
<sequence length="143" mass="16235">MKEILHRSDCPIGYSLDYLGDKWVLLILRDLIFTNKSSYGDFLASDEKIATNILADRLKLLEANGFIKSTVSAEKKNKFIYSLTEKGIDLIPVIIELMIWGSKYDSHDVKDVVKKLEKDKEGTIKQLRDKLSARINSDVPSGE</sequence>
<dbReference type="PANTHER" id="PTHR33204:SF37">
    <property type="entry name" value="HTH-TYPE TRANSCRIPTIONAL REGULATOR YODB"/>
    <property type="match status" value="1"/>
</dbReference>